<dbReference type="Proteomes" id="UP001162992">
    <property type="component" value="Chromosome 5"/>
</dbReference>
<name>A0ACC2DRN1_DIPCM</name>
<evidence type="ECO:0000313" key="1">
    <source>
        <dbReference type="EMBL" id="KAJ7556637.1"/>
    </source>
</evidence>
<keyword evidence="2" id="KW-1185">Reference proteome</keyword>
<reference evidence="2" key="1">
    <citation type="journal article" date="2024" name="Proc. Natl. Acad. Sci. U.S.A.">
        <title>Extraordinary preservation of gene collinearity over three hundred million years revealed in homosporous lycophytes.</title>
        <authorList>
            <person name="Li C."/>
            <person name="Wickell D."/>
            <person name="Kuo L.Y."/>
            <person name="Chen X."/>
            <person name="Nie B."/>
            <person name="Liao X."/>
            <person name="Peng D."/>
            <person name="Ji J."/>
            <person name="Jenkins J."/>
            <person name="Williams M."/>
            <person name="Shu S."/>
            <person name="Plott C."/>
            <person name="Barry K."/>
            <person name="Rajasekar S."/>
            <person name="Grimwood J."/>
            <person name="Han X."/>
            <person name="Sun S."/>
            <person name="Hou Z."/>
            <person name="He W."/>
            <person name="Dai G."/>
            <person name="Sun C."/>
            <person name="Schmutz J."/>
            <person name="Leebens-Mack J.H."/>
            <person name="Li F.W."/>
            <person name="Wang L."/>
        </authorList>
    </citation>
    <scope>NUCLEOTIDE SEQUENCE [LARGE SCALE GENOMIC DNA]</scope>
    <source>
        <strain evidence="2">cv. PW_Plant_1</strain>
    </source>
</reference>
<accession>A0ACC2DRN1</accession>
<protein>
    <submittedName>
        <fullName evidence="1">Uncharacterized protein</fullName>
    </submittedName>
</protein>
<evidence type="ECO:0000313" key="2">
    <source>
        <dbReference type="Proteomes" id="UP001162992"/>
    </source>
</evidence>
<organism evidence="1 2">
    <name type="scientific">Diphasiastrum complanatum</name>
    <name type="common">Issler's clubmoss</name>
    <name type="synonym">Lycopodium complanatum</name>
    <dbReference type="NCBI Taxonomy" id="34168"/>
    <lineage>
        <taxon>Eukaryota</taxon>
        <taxon>Viridiplantae</taxon>
        <taxon>Streptophyta</taxon>
        <taxon>Embryophyta</taxon>
        <taxon>Tracheophyta</taxon>
        <taxon>Lycopodiopsida</taxon>
        <taxon>Lycopodiales</taxon>
        <taxon>Lycopodiaceae</taxon>
        <taxon>Lycopodioideae</taxon>
        <taxon>Diphasiastrum</taxon>
    </lineage>
</organism>
<sequence length="350" mass="38910">MKVVGVFLKGCKYAAQNPKFLLNVEAGLGLRPWLEAQGHLYHLTHEKDGPHSELEAHLHDTDVLITTPFHPAYVTADRIKKAKNLKLLLTAGVGSDHIDLHAAAAAGITVAEITGCNVVSVAEDELMRVLILLRNFVPGWKQITQGNWDVAEVIHRSYDLEGKTIGTIGGGRIGQLLLQRLKPFKCNLLYYDRYSIGEQREKELGVTREEDLDTLLSKCDLVVLNVPLTDKTKGLINKDRLSKMKKGAYIVNNARGALMDRDAIVEACNSGQLGGYSGDVWDPQPAPKDHPWRYMANHAMTQHISGASLDAQWRIAAGTKETLEKFFKGQVFPEEYYIVKKDGKIAPQYT</sequence>
<comment type="caution">
    <text evidence="1">The sequence shown here is derived from an EMBL/GenBank/DDBJ whole genome shotgun (WGS) entry which is preliminary data.</text>
</comment>
<gene>
    <name evidence="1" type="ORF">O6H91_05G091300</name>
</gene>
<dbReference type="EMBL" id="CM055096">
    <property type="protein sequence ID" value="KAJ7556637.1"/>
    <property type="molecule type" value="Genomic_DNA"/>
</dbReference>
<proteinExistence type="predicted"/>